<evidence type="ECO:0000256" key="1">
    <source>
        <dbReference type="SAM" id="MobiDB-lite"/>
    </source>
</evidence>
<sequence>MINENRSTKTNNLFILQINYIFSPEIPAGGSISGSTSMEERFRDGRREKTAPLRNRK</sequence>
<dbReference type="EMBL" id="JAIWYP010000014">
    <property type="protein sequence ID" value="KAH3706310.1"/>
    <property type="molecule type" value="Genomic_DNA"/>
</dbReference>
<keyword evidence="3" id="KW-1185">Reference proteome</keyword>
<dbReference type="AlphaFoldDB" id="A0A9D4BRH3"/>
<gene>
    <name evidence="2" type="ORF">DPMN_065695</name>
</gene>
<feature type="compositionally biased region" description="Basic and acidic residues" evidence="1">
    <location>
        <begin position="38"/>
        <end position="51"/>
    </location>
</feature>
<dbReference type="Proteomes" id="UP000828390">
    <property type="component" value="Unassembled WGS sequence"/>
</dbReference>
<accession>A0A9D4BRH3</accession>
<proteinExistence type="predicted"/>
<evidence type="ECO:0000313" key="3">
    <source>
        <dbReference type="Proteomes" id="UP000828390"/>
    </source>
</evidence>
<protein>
    <submittedName>
        <fullName evidence="2">Uncharacterized protein</fullName>
    </submittedName>
</protein>
<name>A0A9D4BRH3_DREPO</name>
<comment type="caution">
    <text evidence="2">The sequence shown here is derived from an EMBL/GenBank/DDBJ whole genome shotgun (WGS) entry which is preliminary data.</text>
</comment>
<reference evidence="2" key="1">
    <citation type="journal article" date="2019" name="bioRxiv">
        <title>The Genome of the Zebra Mussel, Dreissena polymorpha: A Resource for Invasive Species Research.</title>
        <authorList>
            <person name="McCartney M.A."/>
            <person name="Auch B."/>
            <person name="Kono T."/>
            <person name="Mallez S."/>
            <person name="Zhang Y."/>
            <person name="Obille A."/>
            <person name="Becker A."/>
            <person name="Abrahante J.E."/>
            <person name="Garbe J."/>
            <person name="Badalamenti J.P."/>
            <person name="Herman A."/>
            <person name="Mangelson H."/>
            <person name="Liachko I."/>
            <person name="Sullivan S."/>
            <person name="Sone E.D."/>
            <person name="Koren S."/>
            <person name="Silverstein K.A.T."/>
            <person name="Beckman K.B."/>
            <person name="Gohl D.M."/>
        </authorList>
    </citation>
    <scope>NUCLEOTIDE SEQUENCE</scope>
    <source>
        <strain evidence="2">Duluth1</strain>
        <tissue evidence="2">Whole animal</tissue>
    </source>
</reference>
<organism evidence="2 3">
    <name type="scientific">Dreissena polymorpha</name>
    <name type="common">Zebra mussel</name>
    <name type="synonym">Mytilus polymorpha</name>
    <dbReference type="NCBI Taxonomy" id="45954"/>
    <lineage>
        <taxon>Eukaryota</taxon>
        <taxon>Metazoa</taxon>
        <taxon>Spiralia</taxon>
        <taxon>Lophotrochozoa</taxon>
        <taxon>Mollusca</taxon>
        <taxon>Bivalvia</taxon>
        <taxon>Autobranchia</taxon>
        <taxon>Heteroconchia</taxon>
        <taxon>Euheterodonta</taxon>
        <taxon>Imparidentia</taxon>
        <taxon>Neoheterodontei</taxon>
        <taxon>Myida</taxon>
        <taxon>Dreissenoidea</taxon>
        <taxon>Dreissenidae</taxon>
        <taxon>Dreissena</taxon>
    </lineage>
</organism>
<feature type="region of interest" description="Disordered" evidence="1">
    <location>
        <begin position="25"/>
        <end position="57"/>
    </location>
</feature>
<evidence type="ECO:0000313" key="2">
    <source>
        <dbReference type="EMBL" id="KAH3706310.1"/>
    </source>
</evidence>
<reference evidence="2" key="2">
    <citation type="submission" date="2020-11" db="EMBL/GenBank/DDBJ databases">
        <authorList>
            <person name="McCartney M.A."/>
            <person name="Auch B."/>
            <person name="Kono T."/>
            <person name="Mallez S."/>
            <person name="Becker A."/>
            <person name="Gohl D.M."/>
            <person name="Silverstein K.A.T."/>
            <person name="Koren S."/>
            <person name="Bechman K.B."/>
            <person name="Herman A."/>
            <person name="Abrahante J.E."/>
            <person name="Garbe J."/>
        </authorList>
    </citation>
    <scope>NUCLEOTIDE SEQUENCE</scope>
    <source>
        <strain evidence="2">Duluth1</strain>
        <tissue evidence="2">Whole animal</tissue>
    </source>
</reference>